<name>A0ABR8KNN6_9NOSO</name>
<protein>
    <submittedName>
        <fullName evidence="2">DUF4114 domain-containing protein</fullName>
    </submittedName>
</protein>
<proteinExistence type="predicted"/>
<comment type="caution">
    <text evidence="2">The sequence shown here is derived from an EMBL/GenBank/DDBJ whole genome shotgun (WGS) entry which is preliminary data.</text>
</comment>
<organism evidence="2 3">
    <name type="scientific">Nostoc paludosum FACHB-159</name>
    <dbReference type="NCBI Taxonomy" id="2692908"/>
    <lineage>
        <taxon>Bacteria</taxon>
        <taxon>Bacillati</taxon>
        <taxon>Cyanobacteriota</taxon>
        <taxon>Cyanophyceae</taxon>
        <taxon>Nostocales</taxon>
        <taxon>Nostocaceae</taxon>
        <taxon>Nostoc</taxon>
    </lineage>
</organism>
<accession>A0ABR8KNN6</accession>
<evidence type="ECO:0000313" key="3">
    <source>
        <dbReference type="Proteomes" id="UP000637383"/>
    </source>
</evidence>
<reference evidence="2 3" key="1">
    <citation type="journal article" date="2020" name="ISME J.">
        <title>Comparative genomics reveals insights into cyanobacterial evolution and habitat adaptation.</title>
        <authorList>
            <person name="Chen M.Y."/>
            <person name="Teng W.K."/>
            <person name="Zhao L."/>
            <person name="Hu C.X."/>
            <person name="Zhou Y.K."/>
            <person name="Han B.P."/>
            <person name="Song L.R."/>
            <person name="Shu W.S."/>
        </authorList>
    </citation>
    <scope>NUCLEOTIDE SEQUENCE [LARGE SCALE GENOMIC DNA]</scope>
    <source>
        <strain evidence="2 3">FACHB-159</strain>
    </source>
</reference>
<gene>
    <name evidence="2" type="ORF">H6H03_37425</name>
</gene>
<keyword evidence="3" id="KW-1185">Reference proteome</keyword>
<evidence type="ECO:0000313" key="2">
    <source>
        <dbReference type="EMBL" id="MBD2739477.1"/>
    </source>
</evidence>
<dbReference type="EMBL" id="JACJTU010000087">
    <property type="protein sequence ID" value="MBD2739477.1"/>
    <property type="molecule type" value="Genomic_DNA"/>
</dbReference>
<evidence type="ECO:0000259" key="1">
    <source>
        <dbReference type="Pfam" id="PF13448"/>
    </source>
</evidence>
<sequence>MAVINTPADDTFTDITGVLVGADDDIDTNLVYGITGGNVTGNTSTLIGNYGTLSLDTQTGAYTYTPNATAIDALTTNASDNFTFSVSDGTLSATQPFAVNITVANNANQPPTLQAVTPANLINTPADDTFTDITGVLVGADDDIDTNLVYGITGGNVTGNTSTLISNYGTLSLDTQTGAYTYTPNSTAINALTTNASDNFTFSVSDGTLSATQPFAVNITGADDTPTTAVIDAKLINSTNDIFKIDASEFTKVNIKIKIKGRSSKLVNELGVFSVDDSLGTIDGIAPGAAGYQEKALSRAKIIFSVITNNPTGFNQQDLSRILQLQGGTQLRFYLKSQSQIIFSDTTTQKITSQSEGGFTLGWKDGSRGDSVFDDLQVNIQQTDEQLPIGTSLQGESEGEALDLRDFGTDSLISGTFIVNREASYNNFVGFYEVTDEDGGIDTNGDGTADILPGQAGYVQAAIKSRMTDIALSVGNQGTANHNGNFKGGGIYVPFLIVDGKVDALLDSNSSNDPTVYFTFLGANTDKTQHVKMLGDNVFGFEDLSGGGDKDYNDVIVKINLTYNIG</sequence>
<dbReference type="Pfam" id="PF13448">
    <property type="entry name" value="DUF4114"/>
    <property type="match status" value="1"/>
</dbReference>
<dbReference type="InterPro" id="IPR025193">
    <property type="entry name" value="DUF4114"/>
</dbReference>
<feature type="domain" description="DUF4114" evidence="1">
    <location>
        <begin position="486"/>
        <end position="561"/>
    </location>
</feature>
<dbReference type="Proteomes" id="UP000637383">
    <property type="component" value="Unassembled WGS sequence"/>
</dbReference>